<dbReference type="Gene3D" id="1.10.20.60">
    <property type="entry name" value="Glu-tRNAGln amidotransferase C subunit, N-terminal domain"/>
    <property type="match status" value="1"/>
</dbReference>
<dbReference type="HAMAP" id="MF_00122">
    <property type="entry name" value="GatC"/>
    <property type="match status" value="1"/>
</dbReference>
<sequence length="95" mass="10904">MKISTEEIEKIAHLARLELSNEQKEEMRSSVEKVLVWMEALNEVDTDGIEPLVHITEALNNFRPDEAKPTLDRTKALNLGPDTNDQYFKVPQVIE</sequence>
<dbReference type="NCBIfam" id="TIGR00135">
    <property type="entry name" value="gatC"/>
    <property type="match status" value="1"/>
</dbReference>
<comment type="catalytic activity">
    <reaction evidence="1">
        <text>L-glutamyl-tRNA(Gln) + L-glutamine + ATP + H2O = L-glutaminyl-tRNA(Gln) + L-glutamate + ADP + phosphate + H(+)</text>
        <dbReference type="Rhea" id="RHEA:17521"/>
        <dbReference type="Rhea" id="RHEA-COMP:9681"/>
        <dbReference type="Rhea" id="RHEA-COMP:9684"/>
        <dbReference type="ChEBI" id="CHEBI:15377"/>
        <dbReference type="ChEBI" id="CHEBI:15378"/>
        <dbReference type="ChEBI" id="CHEBI:29985"/>
        <dbReference type="ChEBI" id="CHEBI:30616"/>
        <dbReference type="ChEBI" id="CHEBI:43474"/>
        <dbReference type="ChEBI" id="CHEBI:58359"/>
        <dbReference type="ChEBI" id="CHEBI:78520"/>
        <dbReference type="ChEBI" id="CHEBI:78521"/>
        <dbReference type="ChEBI" id="CHEBI:456216"/>
    </reaction>
</comment>
<name>A0A437PRF8_9BACT</name>
<dbReference type="Proteomes" id="UP000282832">
    <property type="component" value="Unassembled WGS sequence"/>
</dbReference>
<dbReference type="GO" id="GO:0050567">
    <property type="term" value="F:glutaminyl-tRNA synthase (glutamine-hydrolyzing) activity"/>
    <property type="evidence" value="ECO:0007669"/>
    <property type="project" value="UniProtKB-UniRule"/>
</dbReference>
<dbReference type="InterPro" id="IPR036113">
    <property type="entry name" value="Asp/Glu-ADT_sf_sub_c"/>
</dbReference>
<accession>A0A437PRF8</accession>
<dbReference type="GO" id="GO:0006450">
    <property type="term" value="P:regulation of translational fidelity"/>
    <property type="evidence" value="ECO:0007669"/>
    <property type="project" value="InterPro"/>
</dbReference>
<dbReference type="OrthoDB" id="9813938at2"/>
<comment type="function">
    <text evidence="1">Allows the formation of correctly charged Asn-tRNA(Asn) or Gln-tRNA(Gln) through the transamidation of misacylated Asp-tRNA(Asn) or Glu-tRNA(Gln) in organisms which lack either or both of asparaginyl-tRNA or glutaminyl-tRNA synthetases. The reaction takes place in the presence of glutamine and ATP through an activated phospho-Asp-tRNA(Asn) or phospho-Glu-tRNA(Gln).</text>
</comment>
<comment type="similarity">
    <text evidence="1">Belongs to the GatC family.</text>
</comment>
<protein>
    <recommendedName>
        <fullName evidence="1">Aspartyl/glutamyl-tRNA(Asn/Gln) amidotransferase subunit C</fullName>
        <shortName evidence="1">Asp/Glu-ADT subunit C</shortName>
        <ecNumber evidence="1">6.3.5.-</ecNumber>
    </recommendedName>
</protein>
<dbReference type="GO" id="GO:0005524">
    <property type="term" value="F:ATP binding"/>
    <property type="evidence" value="ECO:0007669"/>
    <property type="project" value="UniProtKB-KW"/>
</dbReference>
<dbReference type="PANTHER" id="PTHR15004:SF0">
    <property type="entry name" value="GLUTAMYL-TRNA(GLN) AMIDOTRANSFERASE SUBUNIT C, MITOCHONDRIAL"/>
    <property type="match status" value="1"/>
</dbReference>
<dbReference type="InterPro" id="IPR003837">
    <property type="entry name" value="GatC"/>
</dbReference>
<dbReference type="EC" id="6.3.5.-" evidence="1"/>
<gene>
    <name evidence="1 2" type="primary">gatC</name>
    <name evidence="2" type="ORF">EOJ36_07410</name>
</gene>
<dbReference type="GO" id="GO:0016740">
    <property type="term" value="F:transferase activity"/>
    <property type="evidence" value="ECO:0007669"/>
    <property type="project" value="UniProtKB-KW"/>
</dbReference>
<keyword evidence="3" id="KW-1185">Reference proteome</keyword>
<dbReference type="PANTHER" id="PTHR15004">
    <property type="entry name" value="GLUTAMYL-TRNA(GLN) AMIDOTRANSFERASE SUBUNIT C, MITOCHONDRIAL"/>
    <property type="match status" value="1"/>
</dbReference>
<keyword evidence="1" id="KW-0067">ATP-binding</keyword>
<dbReference type="Pfam" id="PF02686">
    <property type="entry name" value="GatC"/>
    <property type="match status" value="1"/>
</dbReference>
<dbReference type="GO" id="GO:0070681">
    <property type="term" value="P:glutaminyl-tRNAGln biosynthesis via transamidation"/>
    <property type="evidence" value="ECO:0007669"/>
    <property type="project" value="TreeGrafter"/>
</dbReference>
<proteinExistence type="inferred from homology"/>
<dbReference type="RefSeq" id="WP_127803909.1">
    <property type="nucleotide sequence ID" value="NZ_SACY01000003.1"/>
</dbReference>
<dbReference type="GO" id="GO:0050566">
    <property type="term" value="F:asparaginyl-tRNA synthase (glutamine-hydrolyzing) activity"/>
    <property type="evidence" value="ECO:0007669"/>
    <property type="project" value="RHEA"/>
</dbReference>
<comment type="subunit">
    <text evidence="1">Heterotrimer of A, B and C subunits.</text>
</comment>
<evidence type="ECO:0000313" key="3">
    <source>
        <dbReference type="Proteomes" id="UP000282832"/>
    </source>
</evidence>
<keyword evidence="1" id="KW-0547">Nucleotide-binding</keyword>
<dbReference type="SUPFAM" id="SSF141000">
    <property type="entry name" value="Glu-tRNAGln amidotransferase C subunit"/>
    <property type="match status" value="1"/>
</dbReference>
<keyword evidence="1" id="KW-0436">Ligase</keyword>
<comment type="catalytic activity">
    <reaction evidence="1">
        <text>L-aspartyl-tRNA(Asn) + L-glutamine + ATP + H2O = L-asparaginyl-tRNA(Asn) + L-glutamate + ADP + phosphate + 2 H(+)</text>
        <dbReference type="Rhea" id="RHEA:14513"/>
        <dbReference type="Rhea" id="RHEA-COMP:9674"/>
        <dbReference type="Rhea" id="RHEA-COMP:9677"/>
        <dbReference type="ChEBI" id="CHEBI:15377"/>
        <dbReference type="ChEBI" id="CHEBI:15378"/>
        <dbReference type="ChEBI" id="CHEBI:29985"/>
        <dbReference type="ChEBI" id="CHEBI:30616"/>
        <dbReference type="ChEBI" id="CHEBI:43474"/>
        <dbReference type="ChEBI" id="CHEBI:58359"/>
        <dbReference type="ChEBI" id="CHEBI:78515"/>
        <dbReference type="ChEBI" id="CHEBI:78516"/>
        <dbReference type="ChEBI" id="CHEBI:456216"/>
    </reaction>
</comment>
<keyword evidence="1" id="KW-0648">Protein biosynthesis</keyword>
<organism evidence="2 3">
    <name type="scientific">Sandaracinomonas limnophila</name>
    <dbReference type="NCBI Taxonomy" id="1862386"/>
    <lineage>
        <taxon>Bacteria</taxon>
        <taxon>Pseudomonadati</taxon>
        <taxon>Bacteroidota</taxon>
        <taxon>Cytophagia</taxon>
        <taxon>Cytophagales</taxon>
        <taxon>Flectobacillaceae</taxon>
        <taxon>Sandaracinomonas</taxon>
    </lineage>
</organism>
<dbReference type="AlphaFoldDB" id="A0A437PRF8"/>
<dbReference type="GO" id="GO:0006412">
    <property type="term" value="P:translation"/>
    <property type="evidence" value="ECO:0007669"/>
    <property type="project" value="UniProtKB-UniRule"/>
</dbReference>
<reference evidence="2 3" key="1">
    <citation type="submission" date="2019-01" db="EMBL/GenBank/DDBJ databases">
        <authorList>
            <person name="Chen W.-M."/>
        </authorList>
    </citation>
    <scope>NUCLEOTIDE SEQUENCE [LARGE SCALE GENOMIC DNA]</scope>
    <source>
        <strain evidence="2 3">FSY-15</strain>
    </source>
</reference>
<evidence type="ECO:0000256" key="1">
    <source>
        <dbReference type="HAMAP-Rule" id="MF_00122"/>
    </source>
</evidence>
<comment type="caution">
    <text evidence="2">The sequence shown here is derived from an EMBL/GenBank/DDBJ whole genome shotgun (WGS) entry which is preliminary data.</text>
</comment>
<dbReference type="EMBL" id="SACY01000003">
    <property type="protein sequence ID" value="RVU24829.1"/>
    <property type="molecule type" value="Genomic_DNA"/>
</dbReference>
<evidence type="ECO:0000313" key="2">
    <source>
        <dbReference type="EMBL" id="RVU24829.1"/>
    </source>
</evidence>
<keyword evidence="2" id="KW-0808">Transferase</keyword>